<evidence type="ECO:0000313" key="1">
    <source>
        <dbReference type="EMBL" id="AAP99956.1"/>
    </source>
</evidence>
<reference evidence="1 2" key="1">
    <citation type="journal article" date="2003" name="Proc. Natl. Acad. Sci. U.S.A.">
        <title>Genome sequence of the cyanobacterium Prochlorococcus marinus SS120, a nearly minimal oxyphototrophic genome.</title>
        <authorList>
            <person name="Dufresne A."/>
            <person name="Salanoubat M."/>
            <person name="Partensky F."/>
            <person name="Artiguenave F."/>
            <person name="Axmann I.M."/>
            <person name="Barbe V."/>
            <person name="Duprat S."/>
            <person name="Galperin M.Y."/>
            <person name="Koonin E.V."/>
            <person name="Le Gall F."/>
            <person name="Makarova K.S."/>
            <person name="Ostrowski M."/>
            <person name="Oztas S."/>
            <person name="Robert C."/>
            <person name="Rogozin I.B."/>
            <person name="Scanlan D.J."/>
            <person name="Tandeau de Marsac N."/>
            <person name="Weissenbach J."/>
            <person name="Wincker P."/>
            <person name="Wolf Y.I."/>
            <person name="Hess W.R."/>
        </authorList>
    </citation>
    <scope>NUCLEOTIDE SEQUENCE [LARGE SCALE GENOMIC DNA]</scope>
    <source>
        <strain evidence="2">SARG / CCMP1375 / SS120</strain>
    </source>
</reference>
<dbReference type="eggNOG" id="ENOG503220P">
    <property type="taxonomic scope" value="Bacteria"/>
</dbReference>
<dbReference type="EnsemblBacteria" id="AAP99956">
    <property type="protein sequence ID" value="AAP99956"/>
    <property type="gene ID" value="Pro_0912"/>
</dbReference>
<accession>Q7VC30</accession>
<dbReference type="STRING" id="167539.Pro_0912"/>
<protein>
    <submittedName>
        <fullName evidence="1">Uncharacterized protein</fullName>
    </submittedName>
</protein>
<evidence type="ECO:0000313" key="2">
    <source>
        <dbReference type="Proteomes" id="UP000001420"/>
    </source>
</evidence>
<sequence length="126" mass="13939">MYRKKTLSILILLISIIGSGCNIISRKGTSENVKQLGTVEISITETIEVTISCNQNNIQTYLDKGWQIVSSSITEVPCSWKTTKANNKCNIKTDKGCSIIVPDIIGEKTTYILSKKVKTNKKATKK</sequence>
<dbReference type="AlphaFoldDB" id="Q7VC30"/>
<dbReference type="KEGG" id="pma:Pro_0912"/>
<dbReference type="OrthoDB" id="541375at2"/>
<dbReference type="PROSITE" id="PS51257">
    <property type="entry name" value="PROKAR_LIPOPROTEIN"/>
    <property type="match status" value="1"/>
</dbReference>
<proteinExistence type="predicted"/>
<name>Q7VC30_PROMA</name>
<gene>
    <name evidence="1" type="ordered locus">Pro_0912</name>
</gene>
<organism evidence="1 2">
    <name type="scientific">Prochlorococcus marinus (strain SARG / CCMP1375 / SS120)</name>
    <dbReference type="NCBI Taxonomy" id="167539"/>
    <lineage>
        <taxon>Bacteria</taxon>
        <taxon>Bacillati</taxon>
        <taxon>Cyanobacteriota</taxon>
        <taxon>Cyanophyceae</taxon>
        <taxon>Synechococcales</taxon>
        <taxon>Prochlorococcaceae</taxon>
        <taxon>Prochlorococcus</taxon>
    </lineage>
</organism>
<dbReference type="RefSeq" id="WP_011125064.1">
    <property type="nucleotide sequence ID" value="NC_005042.1"/>
</dbReference>
<keyword evidence="2" id="KW-1185">Reference proteome</keyword>
<dbReference type="EMBL" id="AE017126">
    <property type="protein sequence ID" value="AAP99956.1"/>
    <property type="molecule type" value="Genomic_DNA"/>
</dbReference>
<dbReference type="HOGENOM" id="CLU_2094670_0_0_3"/>
<dbReference type="PATRIC" id="fig|167539.5.peg.959"/>
<dbReference type="Proteomes" id="UP000001420">
    <property type="component" value="Chromosome"/>
</dbReference>